<name>A0A8J4F008_9CHLO</name>
<reference evidence="4" key="1">
    <citation type="journal article" date="2021" name="Proc. Natl. Acad. Sci. U.S.A.">
        <title>Three genomes in the algal genus Volvox reveal the fate of a haploid sex-determining region after a transition to homothallism.</title>
        <authorList>
            <person name="Yamamoto K."/>
            <person name="Hamaji T."/>
            <person name="Kawai-Toyooka H."/>
            <person name="Matsuzaki R."/>
            <person name="Takahashi F."/>
            <person name="Nishimura Y."/>
            <person name="Kawachi M."/>
            <person name="Noguchi H."/>
            <person name="Minakuchi Y."/>
            <person name="Umen J.G."/>
            <person name="Toyoda A."/>
            <person name="Nozaki H."/>
        </authorList>
    </citation>
    <scope>NUCLEOTIDE SEQUENCE</scope>
    <source>
        <strain evidence="4">NIES-3780</strain>
    </source>
</reference>
<dbReference type="Pfam" id="PF01156">
    <property type="entry name" value="IU_nuc_hydro"/>
    <property type="match status" value="1"/>
</dbReference>
<evidence type="ECO:0000259" key="3">
    <source>
        <dbReference type="Pfam" id="PF01156"/>
    </source>
</evidence>
<dbReference type="GO" id="GO:0016799">
    <property type="term" value="F:hydrolase activity, hydrolyzing N-glycosyl compounds"/>
    <property type="evidence" value="ECO:0007669"/>
    <property type="project" value="InterPro"/>
</dbReference>
<dbReference type="PANTHER" id="PTHR46190:SF1">
    <property type="entry name" value="SI:CH211-201H21.5"/>
    <property type="match status" value="1"/>
</dbReference>
<evidence type="ECO:0000256" key="2">
    <source>
        <dbReference type="SAM" id="MobiDB-lite"/>
    </source>
</evidence>
<dbReference type="SUPFAM" id="SSF53590">
    <property type="entry name" value="Nucleoside hydrolase"/>
    <property type="match status" value="2"/>
</dbReference>
<dbReference type="EMBL" id="BNCO01000009">
    <property type="protein sequence ID" value="GIL50788.1"/>
    <property type="molecule type" value="Genomic_DNA"/>
</dbReference>
<dbReference type="InterPro" id="IPR036452">
    <property type="entry name" value="Ribo_hydro-like"/>
</dbReference>
<sequence>MSYRLVSPRSVLPLYLPSRLPLGLQSRNSWTFRPTSFCNPYINIMIGTSFCSTARSSSRCNASSSRSGLPCSDVSSRIWIDTDAGVDDALAIALALSHPTVHVVGISVVRGNVDVAQGLVNVGRVLLTAAKATPLNINLGAAPDAGAGGCRRDASAKEGIVQAAPDPPSSQPPEQPSPLPRACQPHAQILPGATSSGVLPAPAFTFHDVPVYGGADAPLASPPQSLTYYYGRDGLGDVPYLEPAESWVRLTLFGGGGPKLAGNMSTSRIAVNRNSDGSGDAGDFHDVDTDLIDGSAQPISNAAPAAVAAPAAEAEAATSGVGGVIMELSAAEALVAAARGSPGQLVVVALGGRVG</sequence>
<dbReference type="Gene3D" id="3.90.245.10">
    <property type="entry name" value="Ribonucleoside hydrolase-like"/>
    <property type="match status" value="1"/>
</dbReference>
<dbReference type="PANTHER" id="PTHR46190">
    <property type="entry name" value="SI:CH211-201H21.5-RELATED"/>
    <property type="match status" value="1"/>
</dbReference>
<comment type="similarity">
    <text evidence="1">Belongs to the IUNH family.</text>
</comment>
<evidence type="ECO:0000256" key="1">
    <source>
        <dbReference type="ARBA" id="ARBA00009176"/>
    </source>
</evidence>
<organism evidence="4 5">
    <name type="scientific">Volvox africanus</name>
    <dbReference type="NCBI Taxonomy" id="51714"/>
    <lineage>
        <taxon>Eukaryota</taxon>
        <taxon>Viridiplantae</taxon>
        <taxon>Chlorophyta</taxon>
        <taxon>core chlorophytes</taxon>
        <taxon>Chlorophyceae</taxon>
        <taxon>CS clade</taxon>
        <taxon>Chlamydomonadales</taxon>
        <taxon>Volvocaceae</taxon>
        <taxon>Volvox</taxon>
    </lineage>
</organism>
<dbReference type="InterPro" id="IPR001910">
    <property type="entry name" value="Inosine/uridine_hydrolase_dom"/>
</dbReference>
<dbReference type="Proteomes" id="UP000747399">
    <property type="component" value="Unassembled WGS sequence"/>
</dbReference>
<evidence type="ECO:0000313" key="4">
    <source>
        <dbReference type="EMBL" id="GIL50788.1"/>
    </source>
</evidence>
<gene>
    <name evidence="4" type="ORF">Vafri_6927</name>
</gene>
<feature type="region of interest" description="Disordered" evidence="2">
    <location>
        <begin position="161"/>
        <end position="185"/>
    </location>
</feature>
<comment type="caution">
    <text evidence="4">The sequence shown here is derived from an EMBL/GenBank/DDBJ whole genome shotgun (WGS) entry which is preliminary data.</text>
</comment>
<feature type="compositionally biased region" description="Pro residues" evidence="2">
    <location>
        <begin position="165"/>
        <end position="179"/>
    </location>
</feature>
<keyword evidence="5" id="KW-1185">Reference proteome</keyword>
<accession>A0A8J4F008</accession>
<proteinExistence type="inferred from homology"/>
<dbReference type="InterPro" id="IPR052775">
    <property type="entry name" value="IUN_hydrolase"/>
</dbReference>
<feature type="domain" description="Inosine/uridine-preferring nucleoside hydrolase" evidence="3">
    <location>
        <begin position="78"/>
        <end position="144"/>
    </location>
</feature>
<dbReference type="AlphaFoldDB" id="A0A8J4F008"/>
<evidence type="ECO:0000313" key="5">
    <source>
        <dbReference type="Proteomes" id="UP000747399"/>
    </source>
</evidence>
<protein>
    <recommendedName>
        <fullName evidence="3">Inosine/uridine-preferring nucleoside hydrolase domain-containing protein</fullName>
    </recommendedName>
</protein>